<name>A0ABU8WG68_9BURK</name>
<organism evidence="1 2">
    <name type="scientific">Variovorax rhizosphaerae</name>
    <dbReference type="NCBI Taxonomy" id="1836200"/>
    <lineage>
        <taxon>Bacteria</taxon>
        <taxon>Pseudomonadati</taxon>
        <taxon>Pseudomonadota</taxon>
        <taxon>Betaproteobacteria</taxon>
        <taxon>Burkholderiales</taxon>
        <taxon>Comamonadaceae</taxon>
        <taxon>Variovorax</taxon>
    </lineage>
</organism>
<protein>
    <submittedName>
        <fullName evidence="1">Uncharacterized protein</fullName>
    </submittedName>
</protein>
<comment type="caution">
    <text evidence="1">The sequence shown here is derived from an EMBL/GenBank/DDBJ whole genome shotgun (WGS) entry which is preliminary data.</text>
</comment>
<sequence length="142" mass="15785">MTTHAIPFGNWNPTDAWRQWLQLAPNSLVQPILPVTFNINSNNSTAPQTEANVVAVHSYGRQIGRISDALRAVILTEHPEPPATGPFAEFLAMWDEIEQVKADSATARLEQIASDLALLKKKDRAEYGRLRQALGQALKRTE</sequence>
<reference evidence="1 2" key="1">
    <citation type="submission" date="2024-03" db="EMBL/GenBank/DDBJ databases">
        <title>Novel species of the genus Variovorax.</title>
        <authorList>
            <person name="Liu Q."/>
            <person name="Xin Y.-H."/>
        </authorList>
    </citation>
    <scope>NUCLEOTIDE SEQUENCE [LARGE SCALE GENOMIC DNA]</scope>
    <source>
        <strain evidence="1 2">KACC 18900</strain>
    </source>
</reference>
<evidence type="ECO:0000313" key="1">
    <source>
        <dbReference type="EMBL" id="MEJ8846414.1"/>
    </source>
</evidence>
<dbReference type="RefSeq" id="WP_340341575.1">
    <property type="nucleotide sequence ID" value="NZ_JBBKZT010000003.1"/>
</dbReference>
<evidence type="ECO:0000313" key="2">
    <source>
        <dbReference type="Proteomes" id="UP001385892"/>
    </source>
</evidence>
<keyword evidence="2" id="KW-1185">Reference proteome</keyword>
<dbReference type="EMBL" id="JBBKZT010000003">
    <property type="protein sequence ID" value="MEJ8846414.1"/>
    <property type="molecule type" value="Genomic_DNA"/>
</dbReference>
<proteinExistence type="predicted"/>
<accession>A0ABU8WG68</accession>
<dbReference type="Proteomes" id="UP001385892">
    <property type="component" value="Unassembled WGS sequence"/>
</dbReference>
<gene>
    <name evidence="1" type="ORF">WKW82_07130</name>
</gene>